<evidence type="ECO:0000313" key="1">
    <source>
        <dbReference type="EMBL" id="KAF0762878.1"/>
    </source>
</evidence>
<reference evidence="1 2" key="1">
    <citation type="submission" date="2019-08" db="EMBL/GenBank/DDBJ databases">
        <title>Whole genome of Aphis craccivora.</title>
        <authorList>
            <person name="Voronova N.V."/>
            <person name="Shulinski R.S."/>
            <person name="Bandarenka Y.V."/>
            <person name="Zhorov D.G."/>
            <person name="Warner D."/>
        </authorList>
    </citation>
    <scope>NUCLEOTIDE SEQUENCE [LARGE SCALE GENOMIC DNA]</scope>
    <source>
        <strain evidence="1">180601</strain>
        <tissue evidence="1">Whole Body</tissue>
    </source>
</reference>
<dbReference type="OrthoDB" id="10039611at2759"/>
<dbReference type="Proteomes" id="UP000478052">
    <property type="component" value="Unassembled WGS sequence"/>
</dbReference>
<keyword evidence="2" id="KW-1185">Reference proteome</keyword>
<organism evidence="1 2">
    <name type="scientific">Aphis craccivora</name>
    <name type="common">Cowpea aphid</name>
    <dbReference type="NCBI Taxonomy" id="307492"/>
    <lineage>
        <taxon>Eukaryota</taxon>
        <taxon>Metazoa</taxon>
        <taxon>Ecdysozoa</taxon>
        <taxon>Arthropoda</taxon>
        <taxon>Hexapoda</taxon>
        <taxon>Insecta</taxon>
        <taxon>Pterygota</taxon>
        <taxon>Neoptera</taxon>
        <taxon>Paraneoptera</taxon>
        <taxon>Hemiptera</taxon>
        <taxon>Sternorrhyncha</taxon>
        <taxon>Aphidomorpha</taxon>
        <taxon>Aphidoidea</taxon>
        <taxon>Aphididae</taxon>
        <taxon>Aphidini</taxon>
        <taxon>Aphis</taxon>
        <taxon>Aphis</taxon>
    </lineage>
</organism>
<sequence length="86" mass="10068">MAWSNVKGYVKTNNSTFKINDVRRLLNEGIERVTPEMWSNYVSHTIKEEDKFWQIDYISDEMLDEHTIQHVLTITGLTTSDSEDSD</sequence>
<comment type="caution">
    <text evidence="1">The sequence shown here is derived from an EMBL/GenBank/DDBJ whole genome shotgun (WGS) entry which is preliminary data.</text>
</comment>
<dbReference type="AlphaFoldDB" id="A0A6G0YY53"/>
<name>A0A6G0YY53_APHCR</name>
<accession>A0A6G0YY53</accession>
<gene>
    <name evidence="1" type="ORF">FWK35_00011700</name>
</gene>
<protein>
    <submittedName>
        <fullName evidence="1">DDE 3 domain-containing protein</fullName>
    </submittedName>
</protein>
<evidence type="ECO:0000313" key="2">
    <source>
        <dbReference type="Proteomes" id="UP000478052"/>
    </source>
</evidence>
<dbReference type="EMBL" id="VUJU01002019">
    <property type="protein sequence ID" value="KAF0762878.1"/>
    <property type="molecule type" value="Genomic_DNA"/>
</dbReference>
<proteinExistence type="predicted"/>